<proteinExistence type="predicted"/>
<protein>
    <submittedName>
        <fullName evidence="2">Uncharacterized protein</fullName>
    </submittedName>
</protein>
<dbReference type="Proteomes" id="UP001501676">
    <property type="component" value="Unassembled WGS sequence"/>
</dbReference>
<keyword evidence="3" id="KW-1185">Reference proteome</keyword>
<accession>A0ABP6T3H0</accession>
<name>A0ABP6T3H0_9ACTN</name>
<reference evidence="3" key="1">
    <citation type="journal article" date="2019" name="Int. J. Syst. Evol. Microbiol.">
        <title>The Global Catalogue of Microorganisms (GCM) 10K type strain sequencing project: providing services to taxonomists for standard genome sequencing and annotation.</title>
        <authorList>
            <consortium name="The Broad Institute Genomics Platform"/>
            <consortium name="The Broad Institute Genome Sequencing Center for Infectious Disease"/>
            <person name="Wu L."/>
            <person name="Ma J."/>
        </authorList>
    </citation>
    <scope>NUCLEOTIDE SEQUENCE [LARGE SCALE GENOMIC DNA]</scope>
    <source>
        <strain evidence="3">JCM 9458</strain>
    </source>
</reference>
<feature type="region of interest" description="Disordered" evidence="1">
    <location>
        <begin position="1"/>
        <end position="34"/>
    </location>
</feature>
<organism evidence="2 3">
    <name type="scientific">Cryptosporangium minutisporangium</name>
    <dbReference type="NCBI Taxonomy" id="113569"/>
    <lineage>
        <taxon>Bacteria</taxon>
        <taxon>Bacillati</taxon>
        <taxon>Actinomycetota</taxon>
        <taxon>Actinomycetes</taxon>
        <taxon>Cryptosporangiales</taxon>
        <taxon>Cryptosporangiaceae</taxon>
        <taxon>Cryptosporangium</taxon>
    </lineage>
</organism>
<evidence type="ECO:0000313" key="2">
    <source>
        <dbReference type="EMBL" id="GAA3392098.1"/>
    </source>
</evidence>
<gene>
    <name evidence="2" type="ORF">GCM10020369_52500</name>
</gene>
<dbReference type="EMBL" id="BAAAYN010000036">
    <property type="protein sequence ID" value="GAA3392098.1"/>
    <property type="molecule type" value="Genomic_DNA"/>
</dbReference>
<evidence type="ECO:0000256" key="1">
    <source>
        <dbReference type="SAM" id="MobiDB-lite"/>
    </source>
</evidence>
<comment type="caution">
    <text evidence="2">The sequence shown here is derived from an EMBL/GenBank/DDBJ whole genome shotgun (WGS) entry which is preliminary data.</text>
</comment>
<sequence>MIATLGLPRGCTRYRSGGTRSDPEAHNVSEPLPGVVVPPAPEETHTDAELAALAEVMPTVPVTLEAAVTAPSWPLEALDPDEPIPPEGAGGAGAAANAVTTFAIRDGGSVIRPSTGARVRWTPIEGVADEYDAAMAMRRLGYRCLGVIGNAAHLRGSGGHTPWCSEGYAGRRCRFGKVYAIDLQAPNMTGLERWLIPRLRAGNYRWVYYLNINGHQYTRRDSFRGRYSSADHHLHLSGLAGYETYSSSILRDWQNHRTNGGEDMAQVPQAEWARIKANSERARTQLDAIDDTVRGGDGNAYRGSVMRHDHSNQVAELKEYVDQRMNAIEQKLDALLEATKTTPPPTV</sequence>
<evidence type="ECO:0000313" key="3">
    <source>
        <dbReference type="Proteomes" id="UP001501676"/>
    </source>
</evidence>